<organism evidence="1 2">
    <name type="scientific">Cordylochernes scorpioides</name>
    <dbReference type="NCBI Taxonomy" id="51811"/>
    <lineage>
        <taxon>Eukaryota</taxon>
        <taxon>Metazoa</taxon>
        <taxon>Ecdysozoa</taxon>
        <taxon>Arthropoda</taxon>
        <taxon>Chelicerata</taxon>
        <taxon>Arachnida</taxon>
        <taxon>Pseudoscorpiones</taxon>
        <taxon>Cheliferoidea</taxon>
        <taxon>Chernetidae</taxon>
        <taxon>Cordylochernes</taxon>
    </lineage>
</organism>
<name>A0ABY6K3Z0_9ARAC</name>
<evidence type="ECO:0000313" key="1">
    <source>
        <dbReference type="EMBL" id="UYV61935.1"/>
    </source>
</evidence>
<accession>A0ABY6K3Z0</accession>
<evidence type="ECO:0000313" key="2">
    <source>
        <dbReference type="Proteomes" id="UP001235939"/>
    </source>
</evidence>
<reference evidence="1 2" key="1">
    <citation type="submission" date="2022-01" db="EMBL/GenBank/DDBJ databases">
        <title>A chromosomal length assembly of Cordylochernes scorpioides.</title>
        <authorList>
            <person name="Zeh D."/>
            <person name="Zeh J."/>
        </authorList>
    </citation>
    <scope>NUCLEOTIDE SEQUENCE [LARGE SCALE GENOMIC DNA]</scope>
    <source>
        <strain evidence="1">IN4F17</strain>
        <tissue evidence="1">Whole Body</tissue>
    </source>
</reference>
<sequence length="81" mass="9547">MQKIRSPITILFVSFSMDCIEKQRFCIEFCFKLGKTASELYQMLKQPLKKMPYHNRGHLNGLHDLKLVEQAPRMIYTLADL</sequence>
<gene>
    <name evidence="1" type="ORF">LAZ67_1007102</name>
</gene>
<protein>
    <submittedName>
        <fullName evidence="1">Uncharacterized protein</fullName>
    </submittedName>
</protein>
<dbReference type="EMBL" id="CP092863">
    <property type="protein sequence ID" value="UYV61935.1"/>
    <property type="molecule type" value="Genomic_DNA"/>
</dbReference>
<dbReference type="Proteomes" id="UP001235939">
    <property type="component" value="Chromosome 01"/>
</dbReference>
<keyword evidence="2" id="KW-1185">Reference proteome</keyword>
<proteinExistence type="predicted"/>